<evidence type="ECO:0000256" key="2">
    <source>
        <dbReference type="ARBA" id="ARBA00012895"/>
    </source>
</evidence>
<dbReference type="InterPro" id="IPR050220">
    <property type="entry name" value="Type_II_DNA_Topoisomerases"/>
</dbReference>
<dbReference type="GO" id="GO:0034335">
    <property type="term" value="F:DNA negative supercoiling activity"/>
    <property type="evidence" value="ECO:0007669"/>
    <property type="project" value="UniProtKB-ARBA"/>
</dbReference>
<feature type="domain" description="Topo IIA-type catalytic" evidence="7">
    <location>
        <begin position="38"/>
        <end position="506"/>
    </location>
</feature>
<geneLocation type="plasmid" evidence="8 9">
    <name>13</name>
</geneLocation>
<dbReference type="PROSITE" id="PS52040">
    <property type="entry name" value="TOPO_IIA"/>
    <property type="match status" value="1"/>
</dbReference>
<dbReference type="InterPro" id="IPR013760">
    <property type="entry name" value="Topo_IIA-like_dom_sf"/>
</dbReference>
<dbReference type="SUPFAM" id="SSF56719">
    <property type="entry name" value="Type II DNA topoisomerase"/>
    <property type="match status" value="1"/>
</dbReference>
<dbReference type="Proteomes" id="UP000289506">
    <property type="component" value="Plasmid 13"/>
</dbReference>
<dbReference type="GO" id="GO:0005524">
    <property type="term" value="F:ATP binding"/>
    <property type="evidence" value="ECO:0007669"/>
    <property type="project" value="InterPro"/>
</dbReference>
<evidence type="ECO:0000256" key="1">
    <source>
        <dbReference type="ARBA" id="ARBA00000185"/>
    </source>
</evidence>
<dbReference type="EC" id="5.6.2.2" evidence="2"/>
<dbReference type="EMBL" id="LR214986">
    <property type="protein sequence ID" value="VEU65091.1"/>
    <property type="molecule type" value="Genomic_DNA"/>
</dbReference>
<dbReference type="GO" id="GO:0009330">
    <property type="term" value="C:DNA topoisomerase type II (double strand cut, ATP-hydrolyzing) complex"/>
    <property type="evidence" value="ECO:0007669"/>
    <property type="project" value="TreeGrafter"/>
</dbReference>
<evidence type="ECO:0000313" key="9">
    <source>
        <dbReference type="Proteomes" id="UP000289506"/>
    </source>
</evidence>
<dbReference type="PANTHER" id="PTHR43493">
    <property type="entry name" value="DNA GYRASE/TOPOISOMERASE SUBUNIT A"/>
    <property type="match status" value="1"/>
</dbReference>
<evidence type="ECO:0000256" key="3">
    <source>
        <dbReference type="ARBA" id="ARBA00023029"/>
    </source>
</evidence>
<dbReference type="Gene3D" id="3.90.199.10">
    <property type="entry name" value="Topoisomerase II, domain 5"/>
    <property type="match status" value="1"/>
</dbReference>
<dbReference type="CDD" id="cd00187">
    <property type="entry name" value="TOP4c"/>
    <property type="match status" value="1"/>
</dbReference>
<dbReference type="Pfam" id="PF00521">
    <property type="entry name" value="DNA_topoisoIV"/>
    <property type="match status" value="1"/>
</dbReference>
<keyword evidence="8" id="KW-0614">Plasmid</keyword>
<gene>
    <name evidence="8" type="primary">gyrA1</name>
    <name evidence="8" type="ORF">NCTC10142_00873</name>
</gene>
<dbReference type="InterPro" id="IPR006691">
    <property type="entry name" value="GyrA/parC_rep"/>
</dbReference>
<dbReference type="RefSeq" id="WP_129721018.1">
    <property type="nucleotide sequence ID" value="NZ_LR214986.1"/>
</dbReference>
<comment type="catalytic activity">
    <reaction evidence="1 6">
        <text>ATP-dependent breakage, passage and rejoining of double-stranded DNA.</text>
        <dbReference type="EC" id="5.6.2.2"/>
    </reaction>
</comment>
<dbReference type="InterPro" id="IPR013758">
    <property type="entry name" value="Topo_IIA_A/C_ab"/>
</dbReference>
<dbReference type="Gene3D" id="1.10.268.10">
    <property type="entry name" value="Topoisomerase, domain 3"/>
    <property type="match status" value="1"/>
</dbReference>
<reference evidence="8 9" key="1">
    <citation type="submission" date="2019-01" db="EMBL/GenBank/DDBJ databases">
        <authorList>
            <consortium name="Pathogen Informatics"/>
        </authorList>
    </citation>
    <scope>NUCLEOTIDE SEQUENCE [LARGE SCALE GENOMIC DNA]</scope>
    <source>
        <strain evidence="8 9">NCTC10142</strain>
        <plasmid evidence="9">13</plasmid>
    </source>
</reference>
<feature type="active site" description="O-(5'-phospho-DNA)-tyrosine intermediate" evidence="6">
    <location>
        <position position="126"/>
    </location>
</feature>
<evidence type="ECO:0000259" key="7">
    <source>
        <dbReference type="PROSITE" id="PS52040"/>
    </source>
</evidence>
<accession>A0A449AJC9</accession>
<dbReference type="SUPFAM" id="SSF101904">
    <property type="entry name" value="GyrA/ParC C-terminal domain-like"/>
    <property type="match status" value="1"/>
</dbReference>
<name>A0A449AJC9_9BACT</name>
<dbReference type="Gene3D" id="2.120.10.90">
    <property type="entry name" value="DNA gyrase/topoisomerase IV, subunit A, C-terminal"/>
    <property type="match status" value="1"/>
</dbReference>
<keyword evidence="4 6" id="KW-0238">DNA-binding</keyword>
<evidence type="ECO:0000313" key="8">
    <source>
        <dbReference type="EMBL" id="VEU65091.1"/>
    </source>
</evidence>
<dbReference type="AlphaFoldDB" id="A0A449AJC9"/>
<dbReference type="InterPro" id="IPR035516">
    <property type="entry name" value="Gyrase/topoIV_suA_C"/>
</dbReference>
<dbReference type="InterPro" id="IPR013757">
    <property type="entry name" value="Topo_IIA_A_a_sf"/>
</dbReference>
<evidence type="ECO:0000256" key="5">
    <source>
        <dbReference type="ARBA" id="ARBA00023235"/>
    </source>
</evidence>
<protein>
    <recommendedName>
        <fullName evidence="2">DNA topoisomerase (ATP-hydrolyzing)</fullName>
        <ecNumber evidence="2">5.6.2.2</ecNumber>
    </recommendedName>
</protein>
<dbReference type="GO" id="GO:0006265">
    <property type="term" value="P:DNA topological change"/>
    <property type="evidence" value="ECO:0007669"/>
    <property type="project" value="UniProtKB-UniRule"/>
</dbReference>
<evidence type="ECO:0000256" key="6">
    <source>
        <dbReference type="PROSITE-ProRule" id="PRU01384"/>
    </source>
</evidence>
<dbReference type="Pfam" id="PF03989">
    <property type="entry name" value="DNA_gyraseA_C"/>
    <property type="match status" value="4"/>
</dbReference>
<dbReference type="GO" id="GO:0005737">
    <property type="term" value="C:cytoplasm"/>
    <property type="evidence" value="ECO:0007669"/>
    <property type="project" value="TreeGrafter"/>
</dbReference>
<keyword evidence="3 6" id="KW-0799">Topoisomerase</keyword>
<dbReference type="Gene3D" id="3.30.1360.40">
    <property type="match status" value="1"/>
</dbReference>
<dbReference type="SMART" id="SM00434">
    <property type="entry name" value="TOP4c"/>
    <property type="match status" value="1"/>
</dbReference>
<dbReference type="GO" id="GO:0003677">
    <property type="term" value="F:DNA binding"/>
    <property type="evidence" value="ECO:0007669"/>
    <property type="project" value="UniProtKB-UniRule"/>
</dbReference>
<evidence type="ECO:0000256" key="4">
    <source>
        <dbReference type="ARBA" id="ARBA00023125"/>
    </source>
</evidence>
<dbReference type="InterPro" id="IPR002205">
    <property type="entry name" value="Topo_IIA_dom_A"/>
</dbReference>
<dbReference type="NCBIfam" id="NF004044">
    <property type="entry name" value="PRK05561.1"/>
    <property type="match status" value="1"/>
</dbReference>
<proteinExistence type="predicted"/>
<organism evidence="8 9">
    <name type="scientific">Mycoplasmopsis cynos</name>
    <dbReference type="NCBI Taxonomy" id="171284"/>
    <lineage>
        <taxon>Bacteria</taxon>
        <taxon>Bacillati</taxon>
        <taxon>Mycoplasmatota</taxon>
        <taxon>Mycoplasmoidales</taxon>
        <taxon>Metamycoplasmataceae</taxon>
        <taxon>Mycoplasmopsis</taxon>
    </lineage>
</organism>
<keyword evidence="5 6" id="KW-0413">Isomerase</keyword>
<dbReference type="PANTHER" id="PTHR43493:SF9">
    <property type="entry name" value="DNA TOPOISOMERASE 4 SUBUNIT A"/>
    <property type="match status" value="1"/>
</dbReference>
<sequence length="855" mass="97299">MSKNIKEQIEKIVNETLENTMSERFEKYAKYVIQQRALPDVRDGLKPVQRRIIYSMFGLGLDYDKPYKKSARVVGDVIGKYHPHGDSSVYEAMVNMSQWWKMNTPLLDMHGNIGSIDDDPAAQMRYTEVRLSKLAHYMIGDIKKKTTLFIPNFDDSEIEPIVLPSLFPNLLVNGAMGIAVGMATNMLPHNLNEIIDATILKVKDPNVSLQKILKIIKGPDFPTGGIIYGNKGIIEGFETGINSSKAKIKLFSKYKISETAQNKFIEITEIPYGVVKSSLVYSIDLLIQNKTVFGLLEVKDQSDRNGINILLTLEKNVNEKSVLTYLFEKTKLQSTYNYNNVVINKGRPRIANLMMLLDAYLTQIKDVKTKTLTFDLEKANLRLEIVIGLLKVTEITDEVIKVIRNAEGSKSGVIDALMKCFNFTLNQATAIAELRLYKLSKTDKLALINEKSELEKLIKRLMLLLSNESEFNEFIIKALIEIKELFGWQRRTQIYEDEFDLSYEEIDLIKDESTYLGISRNGFIKRFSERTAESNSMSTYALKDDDNLVYYNKTNTMKTILIFTNLGNYIQLPIYKINEAKWRENGIKLSDISEFKINERVISVIEVSNWSENIFVVLGTKNGYFKKVKLSEFKIQRINKSYNGININSDDEVINVTLSNGLKNIVIITRNGLCSMYSENDIPIYSPKAKGNKGIYLSLNDKVAGYTLVDASDIVNILSSNGKIKQLRASKITPIPKNIKGKKVVDVKNDFEIVDVHINQPGIVLATNGNNQTLIEKISEYTNNEVNSEIIQLDIPQLLNIQFQKNWVENDVEFKNMFSAEVRKQEDEVFALSEITLEESSKKLEELLKKINGGK</sequence>